<organism evidence="8 9">
    <name type="scientific">Georgenia ruanii</name>
    <dbReference type="NCBI Taxonomy" id="348442"/>
    <lineage>
        <taxon>Bacteria</taxon>
        <taxon>Bacillati</taxon>
        <taxon>Actinomycetota</taxon>
        <taxon>Actinomycetes</taxon>
        <taxon>Micrococcales</taxon>
        <taxon>Bogoriellaceae</taxon>
        <taxon>Georgenia</taxon>
    </lineage>
</organism>
<evidence type="ECO:0000256" key="6">
    <source>
        <dbReference type="SAM" id="Phobius"/>
    </source>
</evidence>
<comment type="subcellular location">
    <subcellularLocation>
        <location evidence="1">Cell membrane</location>
        <topology evidence="1">Multi-pass membrane protein</topology>
    </subcellularLocation>
</comment>
<dbReference type="Proteomes" id="UP000429644">
    <property type="component" value="Unassembled WGS sequence"/>
</dbReference>
<dbReference type="EMBL" id="WHPD01003048">
    <property type="protein sequence ID" value="MPV89809.1"/>
    <property type="molecule type" value="Genomic_DNA"/>
</dbReference>
<dbReference type="GO" id="GO:0005886">
    <property type="term" value="C:plasma membrane"/>
    <property type="evidence" value="ECO:0007669"/>
    <property type="project" value="UniProtKB-SubCell"/>
</dbReference>
<evidence type="ECO:0000256" key="1">
    <source>
        <dbReference type="ARBA" id="ARBA00004651"/>
    </source>
</evidence>
<sequence>VVVALAATESRPDLATLAAIGAAPATRKRIVVAQAGTIVVIGTILGVLTGLVLAAALVLFKGNELTQVNPLWTIEVPWLVIAAMAVALPTRAVGAAWLATSSRLASPAAWPGEHQLHHVTSLQHAGPAPM</sequence>
<feature type="non-terminal residue" evidence="8">
    <location>
        <position position="1"/>
    </location>
</feature>
<reference evidence="8 9" key="1">
    <citation type="submission" date="2019-10" db="EMBL/GenBank/DDBJ databases">
        <title>Georgenia wutianyii sp. nov. and Georgenia yuyongxinii sp. nov. isolated from plateau pika (Ochotona curzoniae) in the Qinghai-Tibet plateau of China.</title>
        <authorList>
            <person name="Tian Z."/>
        </authorList>
    </citation>
    <scope>NUCLEOTIDE SEQUENCE [LARGE SCALE GENOMIC DNA]</scope>
    <source>
        <strain evidence="8 9">JCM 15130</strain>
    </source>
</reference>
<comment type="caution">
    <text evidence="8">The sequence shown here is derived from an EMBL/GenBank/DDBJ whole genome shotgun (WGS) entry which is preliminary data.</text>
</comment>
<name>A0A7J9UYU5_9MICO</name>
<keyword evidence="2" id="KW-1003">Cell membrane</keyword>
<keyword evidence="3 6" id="KW-0812">Transmembrane</keyword>
<feature type="transmembrane region" description="Helical" evidence="6">
    <location>
        <begin position="37"/>
        <end position="58"/>
    </location>
</feature>
<protein>
    <submittedName>
        <fullName evidence="8">FtsX-like permease family protein</fullName>
    </submittedName>
</protein>
<evidence type="ECO:0000313" key="8">
    <source>
        <dbReference type="EMBL" id="MPV89809.1"/>
    </source>
</evidence>
<gene>
    <name evidence="8" type="ORF">GB882_14125</name>
</gene>
<keyword evidence="4 6" id="KW-1133">Transmembrane helix</keyword>
<dbReference type="InterPro" id="IPR003838">
    <property type="entry name" value="ABC3_permease_C"/>
</dbReference>
<dbReference type="AlphaFoldDB" id="A0A7J9UYU5"/>
<proteinExistence type="predicted"/>
<feature type="domain" description="ABC3 transporter permease C-terminal" evidence="7">
    <location>
        <begin position="3"/>
        <end position="102"/>
    </location>
</feature>
<evidence type="ECO:0000259" key="7">
    <source>
        <dbReference type="Pfam" id="PF02687"/>
    </source>
</evidence>
<evidence type="ECO:0000256" key="2">
    <source>
        <dbReference type="ARBA" id="ARBA00022475"/>
    </source>
</evidence>
<feature type="transmembrane region" description="Helical" evidence="6">
    <location>
        <begin position="78"/>
        <end position="99"/>
    </location>
</feature>
<keyword evidence="9" id="KW-1185">Reference proteome</keyword>
<accession>A0A7J9UYU5</accession>
<evidence type="ECO:0000256" key="5">
    <source>
        <dbReference type="ARBA" id="ARBA00023136"/>
    </source>
</evidence>
<dbReference type="Pfam" id="PF02687">
    <property type="entry name" value="FtsX"/>
    <property type="match status" value="1"/>
</dbReference>
<evidence type="ECO:0000256" key="3">
    <source>
        <dbReference type="ARBA" id="ARBA00022692"/>
    </source>
</evidence>
<keyword evidence="5 6" id="KW-0472">Membrane</keyword>
<evidence type="ECO:0000256" key="4">
    <source>
        <dbReference type="ARBA" id="ARBA00022989"/>
    </source>
</evidence>
<evidence type="ECO:0000313" key="9">
    <source>
        <dbReference type="Proteomes" id="UP000429644"/>
    </source>
</evidence>